<sequence>MSGAEAIIGLVAGIISAGTGVAQVYQTKQQKTDKVVAMRQHFAAGPPASGSKEGHNPNFNRWGSNIGTGGNYEAALEMILQQQMHEIDTLCQ</sequence>
<evidence type="ECO:0000313" key="1">
    <source>
        <dbReference type="EMBL" id="KIM89416.1"/>
    </source>
</evidence>
<reference evidence="2" key="2">
    <citation type="submission" date="2015-01" db="EMBL/GenBank/DDBJ databases">
        <title>Evolutionary Origins and Diversification of the Mycorrhizal Mutualists.</title>
        <authorList>
            <consortium name="DOE Joint Genome Institute"/>
            <consortium name="Mycorrhizal Genomics Consortium"/>
            <person name="Kohler A."/>
            <person name="Kuo A."/>
            <person name="Nagy L.G."/>
            <person name="Floudas D."/>
            <person name="Copeland A."/>
            <person name="Barry K.W."/>
            <person name="Cichocki N."/>
            <person name="Veneault-Fourrey C."/>
            <person name="LaButti K."/>
            <person name="Lindquist E.A."/>
            <person name="Lipzen A."/>
            <person name="Lundell T."/>
            <person name="Morin E."/>
            <person name="Murat C."/>
            <person name="Riley R."/>
            <person name="Ohm R."/>
            <person name="Sun H."/>
            <person name="Tunlid A."/>
            <person name="Henrissat B."/>
            <person name="Grigoriev I.V."/>
            <person name="Hibbett D.S."/>
            <person name="Martin F."/>
        </authorList>
    </citation>
    <scope>NUCLEOTIDE SEQUENCE [LARGE SCALE GENOMIC DNA]</scope>
    <source>
        <strain evidence="2">F 1598</strain>
    </source>
</reference>
<reference evidence="1 2" key="1">
    <citation type="submission" date="2014-04" db="EMBL/GenBank/DDBJ databases">
        <authorList>
            <consortium name="DOE Joint Genome Institute"/>
            <person name="Kuo A."/>
            <person name="Tarkka M."/>
            <person name="Buscot F."/>
            <person name="Kohler A."/>
            <person name="Nagy L.G."/>
            <person name="Floudas D."/>
            <person name="Copeland A."/>
            <person name="Barry K.W."/>
            <person name="Cichocki N."/>
            <person name="Veneault-Fourrey C."/>
            <person name="LaButti K."/>
            <person name="Lindquist E.A."/>
            <person name="Lipzen A."/>
            <person name="Lundell T."/>
            <person name="Morin E."/>
            <person name="Murat C."/>
            <person name="Sun H."/>
            <person name="Tunlid A."/>
            <person name="Henrissat B."/>
            <person name="Grigoriev I.V."/>
            <person name="Hibbett D.S."/>
            <person name="Martin F."/>
            <person name="Nordberg H.P."/>
            <person name="Cantor M.N."/>
            <person name="Hua S.X."/>
        </authorList>
    </citation>
    <scope>NUCLEOTIDE SEQUENCE [LARGE SCALE GENOMIC DNA]</scope>
    <source>
        <strain evidence="1 2">F 1598</strain>
    </source>
</reference>
<evidence type="ECO:0000313" key="2">
    <source>
        <dbReference type="Proteomes" id="UP000054166"/>
    </source>
</evidence>
<protein>
    <submittedName>
        <fullName evidence="1">Uncharacterized protein</fullName>
    </submittedName>
</protein>
<gene>
    <name evidence="1" type="ORF">PILCRDRAFT_813344</name>
</gene>
<name>A0A0C3GFI9_PILCF</name>
<dbReference type="HOGENOM" id="CLU_2414067_0_0_1"/>
<dbReference type="AlphaFoldDB" id="A0A0C3GFI9"/>
<keyword evidence="2" id="KW-1185">Reference proteome</keyword>
<proteinExistence type="predicted"/>
<organism evidence="1 2">
    <name type="scientific">Piloderma croceum (strain F 1598)</name>
    <dbReference type="NCBI Taxonomy" id="765440"/>
    <lineage>
        <taxon>Eukaryota</taxon>
        <taxon>Fungi</taxon>
        <taxon>Dikarya</taxon>
        <taxon>Basidiomycota</taxon>
        <taxon>Agaricomycotina</taxon>
        <taxon>Agaricomycetes</taxon>
        <taxon>Agaricomycetidae</taxon>
        <taxon>Atheliales</taxon>
        <taxon>Atheliaceae</taxon>
        <taxon>Piloderma</taxon>
    </lineage>
</organism>
<accession>A0A0C3GFI9</accession>
<dbReference type="InParanoid" id="A0A0C3GFI9"/>
<dbReference type="Proteomes" id="UP000054166">
    <property type="component" value="Unassembled WGS sequence"/>
</dbReference>
<dbReference type="EMBL" id="KN832975">
    <property type="protein sequence ID" value="KIM89416.1"/>
    <property type="molecule type" value="Genomic_DNA"/>
</dbReference>